<proteinExistence type="predicted"/>
<feature type="compositionally biased region" description="Polar residues" evidence="2">
    <location>
        <begin position="9"/>
        <end position="49"/>
    </location>
</feature>
<dbReference type="Proteomes" id="UP000490939">
    <property type="component" value="Unassembled WGS sequence"/>
</dbReference>
<evidence type="ECO:0000313" key="4">
    <source>
        <dbReference type="EMBL" id="KAE9989510.1"/>
    </source>
</evidence>
<keyword evidence="1" id="KW-0863">Zinc-finger</keyword>
<organism evidence="4 5">
    <name type="scientific">Venturia inaequalis</name>
    <name type="common">Apple scab fungus</name>
    <dbReference type="NCBI Taxonomy" id="5025"/>
    <lineage>
        <taxon>Eukaryota</taxon>
        <taxon>Fungi</taxon>
        <taxon>Dikarya</taxon>
        <taxon>Ascomycota</taxon>
        <taxon>Pezizomycotina</taxon>
        <taxon>Dothideomycetes</taxon>
        <taxon>Pleosporomycetidae</taxon>
        <taxon>Venturiales</taxon>
        <taxon>Venturiaceae</taxon>
        <taxon>Venturia</taxon>
    </lineage>
</organism>
<dbReference type="EMBL" id="WNWR01000183">
    <property type="protein sequence ID" value="KAE9989510.1"/>
    <property type="molecule type" value="Genomic_DNA"/>
</dbReference>
<keyword evidence="1" id="KW-0862">Zinc</keyword>
<evidence type="ECO:0000259" key="3">
    <source>
        <dbReference type="PROSITE" id="PS50157"/>
    </source>
</evidence>
<sequence>MTAAKDTVLNRTSSSQNRLSVGSSASNAYKMQSRTHSHSLSVGSLNPTHRVTRRKSTSASAANQAAAIAAIGRDASGNIFESGSYSSRRGGKSGFGSKSPLPASLPSGSGFGQGAYDAKYGSAIADSPALEALPEMETFSTKARSRRASDGSQLRKGDGKRDKGGELKCETCGKGYKHSSCLTKHLWEHTPEWQLTSKLLISKHQQVQLLEAASVLVAMNVDGSAIDSDASSPAASGSSDPQDSEMSSAETTPPPQVDEAHYATARSPLESKRISSNSSAFSQSYQSSVFSESMPNSRPYLSHYRQWSNDGRPTTSGTSVNGGDESQEHADLAAAVGLLSCSFGTPKTRPAMLNGDIPPVPPLPTQFLGHKANYLSGAYSGVPEITIADGTSLVHASKEVHMEEESEEDDYDHDRRSTRARSDEDDEGMFGSMEE</sequence>
<feature type="compositionally biased region" description="Basic and acidic residues" evidence="2">
    <location>
        <begin position="147"/>
        <end position="166"/>
    </location>
</feature>
<gene>
    <name evidence="4" type="ORF">EG327_002633</name>
</gene>
<keyword evidence="1" id="KW-0479">Metal-binding</keyword>
<dbReference type="GO" id="GO:0008270">
    <property type="term" value="F:zinc ion binding"/>
    <property type="evidence" value="ECO:0007669"/>
    <property type="project" value="UniProtKB-KW"/>
</dbReference>
<evidence type="ECO:0000256" key="1">
    <source>
        <dbReference type="PROSITE-ProRule" id="PRU00042"/>
    </source>
</evidence>
<comment type="caution">
    <text evidence="4">The sequence shown here is derived from an EMBL/GenBank/DDBJ whole genome shotgun (WGS) entry which is preliminary data.</text>
</comment>
<dbReference type="PROSITE" id="PS50157">
    <property type="entry name" value="ZINC_FINGER_C2H2_2"/>
    <property type="match status" value="1"/>
</dbReference>
<accession>A0A8H3VIL3</accession>
<feature type="region of interest" description="Disordered" evidence="2">
    <location>
        <begin position="138"/>
        <end position="166"/>
    </location>
</feature>
<feature type="region of interest" description="Disordered" evidence="2">
    <location>
        <begin position="1"/>
        <end position="64"/>
    </location>
</feature>
<dbReference type="PROSITE" id="PS00028">
    <property type="entry name" value="ZINC_FINGER_C2H2_1"/>
    <property type="match status" value="1"/>
</dbReference>
<feature type="domain" description="C2H2-type" evidence="3">
    <location>
        <begin position="167"/>
        <end position="194"/>
    </location>
</feature>
<protein>
    <recommendedName>
        <fullName evidence="3">C2H2-type domain-containing protein</fullName>
    </recommendedName>
</protein>
<feature type="compositionally biased region" description="Acidic residues" evidence="2">
    <location>
        <begin position="423"/>
        <end position="435"/>
    </location>
</feature>
<reference evidence="4 5" key="1">
    <citation type="submission" date="2019-07" db="EMBL/GenBank/DDBJ databases">
        <title>Venturia inaequalis Genome Resource.</title>
        <authorList>
            <person name="Lichtner F.J."/>
        </authorList>
    </citation>
    <scope>NUCLEOTIDE SEQUENCE [LARGE SCALE GENOMIC DNA]</scope>
    <source>
        <strain evidence="4 5">DMI_063113</strain>
    </source>
</reference>
<feature type="region of interest" description="Disordered" evidence="2">
    <location>
        <begin position="84"/>
        <end position="106"/>
    </location>
</feature>
<dbReference type="InterPro" id="IPR013087">
    <property type="entry name" value="Znf_C2H2_type"/>
</dbReference>
<evidence type="ECO:0000313" key="5">
    <source>
        <dbReference type="Proteomes" id="UP000490939"/>
    </source>
</evidence>
<keyword evidence="5" id="KW-1185">Reference proteome</keyword>
<feature type="compositionally biased region" description="Low complexity" evidence="2">
    <location>
        <begin position="225"/>
        <end position="241"/>
    </location>
</feature>
<feature type="compositionally biased region" description="Basic and acidic residues" evidence="2">
    <location>
        <begin position="412"/>
        <end position="422"/>
    </location>
</feature>
<dbReference type="AlphaFoldDB" id="A0A8H3VIL3"/>
<feature type="region of interest" description="Disordered" evidence="2">
    <location>
        <begin position="225"/>
        <end position="258"/>
    </location>
</feature>
<feature type="region of interest" description="Disordered" evidence="2">
    <location>
        <begin position="396"/>
        <end position="435"/>
    </location>
</feature>
<feature type="region of interest" description="Disordered" evidence="2">
    <location>
        <begin position="301"/>
        <end position="326"/>
    </location>
</feature>
<feature type="compositionally biased region" description="Low complexity" evidence="2">
    <location>
        <begin position="95"/>
        <end position="106"/>
    </location>
</feature>
<name>A0A8H3VIL3_VENIN</name>
<feature type="compositionally biased region" description="Polar residues" evidence="2">
    <location>
        <begin position="305"/>
        <end position="321"/>
    </location>
</feature>
<evidence type="ECO:0000256" key="2">
    <source>
        <dbReference type="SAM" id="MobiDB-lite"/>
    </source>
</evidence>